<dbReference type="InterPro" id="IPR056181">
    <property type="entry name" value="SH3BP4_C"/>
</dbReference>
<dbReference type="FunFam" id="2.60.220.30:FF:000012">
    <property type="entry name" value="Metastasis-associated in colon cancer 1"/>
    <property type="match status" value="1"/>
</dbReference>
<dbReference type="Pfam" id="PF23640">
    <property type="entry name" value="UPA_SH3BP4"/>
    <property type="match status" value="1"/>
</dbReference>
<accession>A0A8D0BLB3</accession>
<dbReference type="Gene3D" id="2.60.220.30">
    <property type="match status" value="1"/>
</dbReference>
<evidence type="ECO:0000313" key="14">
    <source>
        <dbReference type="Proteomes" id="UP000694421"/>
    </source>
</evidence>
<evidence type="ECO:0000256" key="10">
    <source>
        <dbReference type="ARBA" id="ARBA00074568"/>
    </source>
</evidence>
<dbReference type="PANTHER" id="PTHR15603:SF1">
    <property type="entry name" value="METASTASIS-ASSOCIATED IN COLON CANCER PROTEIN 1"/>
    <property type="match status" value="1"/>
</dbReference>
<evidence type="ECO:0000256" key="11">
    <source>
        <dbReference type="ARBA" id="ARBA00078695"/>
    </source>
</evidence>
<comment type="subunit">
    <text evidence="9">Interacts with FASLG.</text>
</comment>
<dbReference type="Pfam" id="PF23637">
    <property type="entry name" value="SH3BP4_C"/>
    <property type="match status" value="1"/>
</dbReference>
<keyword evidence="8" id="KW-0539">Nucleus</keyword>
<comment type="subcellular location">
    <subcellularLocation>
        <location evidence="2">Cytoplasm</location>
    </subcellularLocation>
    <subcellularLocation>
        <location evidence="1">Nucleus</location>
    </subcellularLocation>
</comment>
<dbReference type="GO" id="GO:0005739">
    <property type="term" value="C:mitochondrion"/>
    <property type="evidence" value="ECO:0007669"/>
    <property type="project" value="Ensembl"/>
</dbReference>
<evidence type="ECO:0000256" key="1">
    <source>
        <dbReference type="ARBA" id="ARBA00004123"/>
    </source>
</evidence>
<keyword evidence="7" id="KW-0804">Transcription</keyword>
<evidence type="ECO:0000256" key="7">
    <source>
        <dbReference type="ARBA" id="ARBA00023163"/>
    </source>
</evidence>
<sequence>MCLVLLSSWQDTSIKSAILCYTTQWTRLYILSPYPELSGRKMSASCHTKELSWSKSEGSLLDLGDGDVSRNGWTDSKDIEADLKSNWSGEFKEDGPAVFKTNPFWNVLSASNPFLDDVVQSNNREKSDKCISILKEDPYLFFRDSCNRDSAASSGDELNIDYLFHRKASKRASKSRSVSDLLDIVGTNTFELSSTVVSNHIQASEIGVLQNEREAYKTAWLNQRQLARSCLDLNVINQSPGWAQTQSTESHVVCKVNHEGGLVQLPDSEITLHFPEGHVAFDEFQEVGLQAILDVPPSLNHEYSTTVSPLVELKLSNLNTTEAILLEMKVAAEVKKDPFSQVMTEIVCLCGSSKEGPFERINNCYVYKDTIQVKLTDIRHQMYIVAVAQTNALNSPTSAWEYIHRKLSVGIYGPKHIHPSFTVVFALFGHNYIPARLTVCDIKKGGKCMAPVVFQLWGKHTFVLEKPQDLNVFVASCDPDFEVKEDQKKEINKGTLKGGKMIHHNFAFSVTNGRKMHLFVFRVQVKCQDNLACQFYITTPEPAPKPLTGMFNKSNQLQQCKEIDSVPLLSFPKIKYPVFQDKALNITTYGVALKTVLRQSKIDYLLEYFKGDTIALLSEEKVKAIGQTKIKEWYVGVLRRKVGLIHCKNIKIIAKDQVMDIEDSTITTKNLLQEIALPFRKLTYIYSAILSTVSEKIYDWKALADALGFSHMPFNDFTMMQAEKESEKVAYIVKKLKEVCHANRSTSRFLYELAVALLKLDCQGLVARITQDTVIFTSAVKLGKGWRELAEKLARLTKQQIEAYESPHRGKSGDVPPEMMWKPAYDFLYNWGAHYGDGYRDMLQDLQSALDKMKNPVTKQWRELTGALILVTSMEALRTRAFSKMDEE</sequence>
<dbReference type="Pfam" id="PF00791">
    <property type="entry name" value="ZU5"/>
    <property type="match status" value="1"/>
</dbReference>
<dbReference type="GO" id="GO:0005634">
    <property type="term" value="C:nucleus"/>
    <property type="evidence" value="ECO:0007669"/>
    <property type="project" value="UniProtKB-SubCell"/>
</dbReference>
<evidence type="ECO:0000256" key="4">
    <source>
        <dbReference type="ARBA" id="ARBA00022553"/>
    </source>
</evidence>
<evidence type="ECO:0000256" key="2">
    <source>
        <dbReference type="ARBA" id="ARBA00004496"/>
    </source>
</evidence>
<organism evidence="13 14">
    <name type="scientific">Salvator merianae</name>
    <name type="common">Argentine black and white tegu</name>
    <name type="synonym">Tupinambis merianae</name>
    <dbReference type="NCBI Taxonomy" id="96440"/>
    <lineage>
        <taxon>Eukaryota</taxon>
        <taxon>Metazoa</taxon>
        <taxon>Chordata</taxon>
        <taxon>Craniata</taxon>
        <taxon>Vertebrata</taxon>
        <taxon>Euteleostomi</taxon>
        <taxon>Lepidosauria</taxon>
        <taxon>Squamata</taxon>
        <taxon>Bifurcata</taxon>
        <taxon>Unidentata</taxon>
        <taxon>Episquamata</taxon>
        <taxon>Laterata</taxon>
        <taxon>Teiioidea</taxon>
        <taxon>Teiidae</taxon>
        <taxon>Salvator</taxon>
    </lineage>
</organism>
<evidence type="ECO:0000313" key="13">
    <source>
        <dbReference type="Ensembl" id="ENSSMRP00000009605.1"/>
    </source>
</evidence>
<evidence type="ECO:0000256" key="6">
    <source>
        <dbReference type="ARBA" id="ARBA00023159"/>
    </source>
</evidence>
<evidence type="ECO:0000256" key="5">
    <source>
        <dbReference type="ARBA" id="ARBA00023015"/>
    </source>
</evidence>
<keyword evidence="5" id="KW-0805">Transcription regulation</keyword>
<dbReference type="GeneTree" id="ENSGT00390000013151"/>
<dbReference type="OMA" id="PPMLNHD"/>
<dbReference type="Ensembl" id="ENSSMRT00000011186.1">
    <property type="protein sequence ID" value="ENSSMRP00000009605.1"/>
    <property type="gene ID" value="ENSSMRG00000007651.1"/>
</dbReference>
<dbReference type="InterPro" id="IPR000906">
    <property type="entry name" value="ZU5_dom"/>
</dbReference>
<keyword evidence="14" id="KW-1185">Reference proteome</keyword>
<keyword evidence="6" id="KW-0010">Activator</keyword>
<dbReference type="Proteomes" id="UP000694421">
    <property type="component" value="Unplaced"/>
</dbReference>
<dbReference type="AlphaFoldDB" id="A0A8D0BLB3"/>
<evidence type="ECO:0000256" key="8">
    <source>
        <dbReference type="ARBA" id="ARBA00023242"/>
    </source>
</evidence>
<proteinExistence type="predicted"/>
<dbReference type="CDD" id="cd01670">
    <property type="entry name" value="Death"/>
    <property type="match status" value="1"/>
</dbReference>
<evidence type="ECO:0000256" key="3">
    <source>
        <dbReference type="ARBA" id="ARBA00022490"/>
    </source>
</evidence>
<protein>
    <recommendedName>
        <fullName evidence="10">Metastasis-associated in colon cancer protein 1</fullName>
    </recommendedName>
    <alternativeName>
        <fullName evidence="11">SH3 domain-containing protein 7a5</fullName>
    </alternativeName>
</protein>
<dbReference type="GO" id="GO:0045944">
    <property type="term" value="P:positive regulation of transcription by RNA polymerase II"/>
    <property type="evidence" value="ECO:0007669"/>
    <property type="project" value="Ensembl"/>
</dbReference>
<feature type="domain" description="ZU5" evidence="12">
    <location>
        <begin position="250"/>
        <end position="387"/>
    </location>
</feature>
<keyword evidence="3" id="KW-0963">Cytoplasm</keyword>
<reference evidence="13" key="1">
    <citation type="submission" date="2025-08" db="UniProtKB">
        <authorList>
            <consortium name="Ensembl"/>
        </authorList>
    </citation>
    <scope>IDENTIFICATION</scope>
</reference>
<dbReference type="Pfam" id="PF24094">
    <property type="entry name" value="DEATH_SH3BP4"/>
    <property type="match status" value="1"/>
</dbReference>
<evidence type="ECO:0000259" key="12">
    <source>
        <dbReference type="PROSITE" id="PS51145"/>
    </source>
</evidence>
<evidence type="ECO:0000256" key="9">
    <source>
        <dbReference type="ARBA" id="ARBA00065727"/>
    </source>
</evidence>
<keyword evidence="4" id="KW-0597">Phosphoprotein</keyword>
<name>A0A8D0BLB3_SALMN</name>
<reference evidence="13" key="2">
    <citation type="submission" date="2025-09" db="UniProtKB">
        <authorList>
            <consortium name="Ensembl"/>
        </authorList>
    </citation>
    <scope>IDENTIFICATION</scope>
</reference>
<dbReference type="PANTHER" id="PTHR15603">
    <property type="entry name" value="SH3 DOMAIN-CONTAINING PROTEIN"/>
    <property type="match status" value="1"/>
</dbReference>
<dbReference type="InterPro" id="IPR056183">
    <property type="entry name" value="DEATH_SH3BP4"/>
</dbReference>
<dbReference type="InterPro" id="IPR056182">
    <property type="entry name" value="UPA_SH3BP4"/>
</dbReference>
<dbReference type="PROSITE" id="PS51145">
    <property type="entry name" value="ZU5"/>
    <property type="match status" value="1"/>
</dbReference>